<name>A0AAD9MSA3_RIDPI</name>
<dbReference type="AlphaFoldDB" id="A0AAD9MSA3"/>
<comment type="caution">
    <text evidence="7">The sequence shown here is derived from an EMBL/GenBank/DDBJ whole genome shotgun (WGS) entry which is preliminary data.</text>
</comment>
<evidence type="ECO:0000259" key="6">
    <source>
        <dbReference type="PROSITE" id="PS50004"/>
    </source>
</evidence>
<dbReference type="Gene3D" id="2.60.40.150">
    <property type="entry name" value="C2 domain"/>
    <property type="match status" value="1"/>
</dbReference>
<keyword evidence="8" id="KW-1185">Reference proteome</keyword>
<dbReference type="GO" id="GO:0007009">
    <property type="term" value="P:plasma membrane organization"/>
    <property type="evidence" value="ECO:0007669"/>
    <property type="project" value="TreeGrafter"/>
</dbReference>
<dbReference type="GO" id="GO:0016020">
    <property type="term" value="C:membrane"/>
    <property type="evidence" value="ECO:0007669"/>
    <property type="project" value="UniProtKB-SubCell"/>
</dbReference>
<dbReference type="PROSITE" id="PS50004">
    <property type="entry name" value="C2"/>
    <property type="match status" value="1"/>
</dbReference>
<sequence length="170" mass="19038">MANVKRAFTGEPRDLVDPYVLVSFCGHRGKTSVRNGCYEPVWNEQLVFTEMFPPLCRRLKIQLRDNESVNDDVIGTHYIDLAKVSNEGEKGFLPTFGPCWVNLYGSTRNFQMISEHAHLNEGLGEGVSYRGRLLIALKTDIIDSDSVIPCSVEAEQCLPLAEVCDTILKS</sequence>
<evidence type="ECO:0000256" key="2">
    <source>
        <dbReference type="ARBA" id="ARBA00022692"/>
    </source>
</evidence>
<dbReference type="SUPFAM" id="SSF49562">
    <property type="entry name" value="C2 domain (Calcium/lipid-binding domain, CaLB)"/>
    <property type="match status" value="1"/>
</dbReference>
<dbReference type="FunFam" id="2.60.40.150:FF:000034">
    <property type="entry name" value="otoferlin isoform X2"/>
    <property type="match status" value="1"/>
</dbReference>
<keyword evidence="3" id="KW-0677">Repeat</keyword>
<comment type="subcellular location">
    <subcellularLocation>
        <location evidence="1">Membrane</location>
        <topology evidence="1">Single-pass membrane protein</topology>
    </subcellularLocation>
</comment>
<dbReference type="InterPro" id="IPR037722">
    <property type="entry name" value="C2C_Ferlin"/>
</dbReference>
<evidence type="ECO:0000256" key="3">
    <source>
        <dbReference type="ARBA" id="ARBA00022737"/>
    </source>
</evidence>
<evidence type="ECO:0000313" key="7">
    <source>
        <dbReference type="EMBL" id="KAK2143560.1"/>
    </source>
</evidence>
<dbReference type="Proteomes" id="UP001209878">
    <property type="component" value="Unassembled WGS sequence"/>
</dbReference>
<accession>A0AAD9MSA3</accession>
<dbReference type="Pfam" id="PF00168">
    <property type="entry name" value="C2"/>
    <property type="match status" value="1"/>
</dbReference>
<dbReference type="InterPro" id="IPR035892">
    <property type="entry name" value="C2_domain_sf"/>
</dbReference>
<dbReference type="EMBL" id="JAODUO010004480">
    <property type="protein sequence ID" value="KAK2143560.1"/>
    <property type="molecule type" value="Genomic_DNA"/>
</dbReference>
<keyword evidence="2" id="KW-0812">Transmembrane</keyword>
<dbReference type="SMART" id="SM00239">
    <property type="entry name" value="C2"/>
    <property type="match status" value="1"/>
</dbReference>
<evidence type="ECO:0000256" key="5">
    <source>
        <dbReference type="ARBA" id="ARBA00023136"/>
    </source>
</evidence>
<evidence type="ECO:0000256" key="1">
    <source>
        <dbReference type="ARBA" id="ARBA00004167"/>
    </source>
</evidence>
<dbReference type="PANTHER" id="PTHR12546">
    <property type="entry name" value="FER-1-LIKE"/>
    <property type="match status" value="1"/>
</dbReference>
<evidence type="ECO:0000256" key="4">
    <source>
        <dbReference type="ARBA" id="ARBA00022989"/>
    </source>
</evidence>
<gene>
    <name evidence="7" type="ORF">NP493_4491g00005</name>
</gene>
<dbReference type="CDD" id="cd04018">
    <property type="entry name" value="C2C_Ferlin"/>
    <property type="match status" value="1"/>
</dbReference>
<reference evidence="7" key="1">
    <citation type="journal article" date="2023" name="Mol. Biol. Evol.">
        <title>Third-Generation Sequencing Reveals the Adaptive Role of the Epigenome in Three Deep-Sea Polychaetes.</title>
        <authorList>
            <person name="Perez M."/>
            <person name="Aroh O."/>
            <person name="Sun Y."/>
            <person name="Lan Y."/>
            <person name="Juniper S.K."/>
            <person name="Young C.R."/>
            <person name="Angers B."/>
            <person name="Qian P.Y."/>
        </authorList>
    </citation>
    <scope>NUCLEOTIDE SEQUENCE</scope>
    <source>
        <strain evidence="7">R07B-5</strain>
    </source>
</reference>
<feature type="domain" description="C2" evidence="6">
    <location>
        <begin position="1"/>
        <end position="95"/>
    </location>
</feature>
<evidence type="ECO:0000313" key="8">
    <source>
        <dbReference type="Proteomes" id="UP001209878"/>
    </source>
</evidence>
<proteinExistence type="predicted"/>
<dbReference type="PANTHER" id="PTHR12546:SF60">
    <property type="entry name" value="MISFIRE, ISOFORM F"/>
    <property type="match status" value="1"/>
</dbReference>
<keyword evidence="5" id="KW-0472">Membrane</keyword>
<organism evidence="7 8">
    <name type="scientific">Ridgeia piscesae</name>
    <name type="common">Tubeworm</name>
    <dbReference type="NCBI Taxonomy" id="27915"/>
    <lineage>
        <taxon>Eukaryota</taxon>
        <taxon>Metazoa</taxon>
        <taxon>Spiralia</taxon>
        <taxon>Lophotrochozoa</taxon>
        <taxon>Annelida</taxon>
        <taxon>Polychaeta</taxon>
        <taxon>Sedentaria</taxon>
        <taxon>Canalipalpata</taxon>
        <taxon>Sabellida</taxon>
        <taxon>Siboglinidae</taxon>
        <taxon>Ridgeia</taxon>
    </lineage>
</organism>
<keyword evidence="4" id="KW-1133">Transmembrane helix</keyword>
<protein>
    <recommendedName>
        <fullName evidence="6">C2 domain-containing protein</fullName>
    </recommendedName>
</protein>
<dbReference type="InterPro" id="IPR037721">
    <property type="entry name" value="Ferlin"/>
</dbReference>
<dbReference type="InterPro" id="IPR000008">
    <property type="entry name" value="C2_dom"/>
</dbReference>